<dbReference type="PROSITE" id="PS00022">
    <property type="entry name" value="EGF_1"/>
    <property type="match status" value="1"/>
</dbReference>
<keyword evidence="7" id="KW-0378">Hydrolase</keyword>
<feature type="disulfide bond" evidence="10">
    <location>
        <begin position="2644"/>
        <end position="2653"/>
    </location>
</feature>
<dbReference type="Proteomes" id="UP000751190">
    <property type="component" value="Unassembled WGS sequence"/>
</dbReference>
<dbReference type="GO" id="GO:0046872">
    <property type="term" value="F:metal ion binding"/>
    <property type="evidence" value="ECO:0007669"/>
    <property type="project" value="UniProtKB-KW"/>
</dbReference>
<keyword evidence="12" id="KW-0472">Membrane</keyword>
<evidence type="ECO:0000256" key="6">
    <source>
        <dbReference type="ARBA" id="ARBA00022729"/>
    </source>
</evidence>
<reference evidence="14" key="1">
    <citation type="submission" date="2021-05" db="EMBL/GenBank/DDBJ databases">
        <title>The genome of the haptophyte Pavlova lutheri (Diacronema luteri, Pavlovales) - a model for lipid biosynthesis in eukaryotic algae.</title>
        <authorList>
            <person name="Hulatt C.J."/>
            <person name="Posewitz M.C."/>
        </authorList>
    </citation>
    <scope>NUCLEOTIDE SEQUENCE</scope>
    <source>
        <strain evidence="14">NIVA-4/92</strain>
    </source>
</reference>
<dbReference type="PANTHER" id="PTHR13062">
    <property type="entry name" value="COLLAGENASE"/>
    <property type="match status" value="1"/>
</dbReference>
<dbReference type="InterPro" id="IPR041246">
    <property type="entry name" value="Bact_MG10"/>
</dbReference>
<keyword evidence="9" id="KW-0482">Metalloprotease</keyword>
<dbReference type="EMBL" id="JAGTXO010000012">
    <property type="protein sequence ID" value="KAG8464642.1"/>
    <property type="molecule type" value="Genomic_DNA"/>
</dbReference>
<evidence type="ECO:0000256" key="5">
    <source>
        <dbReference type="ARBA" id="ARBA00022723"/>
    </source>
</evidence>
<dbReference type="OrthoDB" id="543368at2759"/>
<keyword evidence="4" id="KW-0645">Protease</keyword>
<feature type="domain" description="EGF-like" evidence="13">
    <location>
        <begin position="2620"/>
        <end position="2654"/>
    </location>
</feature>
<dbReference type="OMA" id="ANITDNC"/>
<protein>
    <recommendedName>
        <fullName evidence="13">EGF-like domain-containing protein</fullName>
    </recommendedName>
</protein>
<keyword evidence="12" id="KW-1133">Transmembrane helix</keyword>
<evidence type="ECO:0000256" key="12">
    <source>
        <dbReference type="SAM" id="Phobius"/>
    </source>
</evidence>
<sequence length="2881" mass="293837">MTYRASLALFACACTPTTTRAFLSKLPLEVTTISPAGARGAADSAPRSLSGRDAITVVFSRAVIALGADFDASPPAFSITPAHVPGRFRWVTTAIARFDPSTDWPPDLTLDVAPIAGLVAFDGAQLAGASAPVRFRTPALRMWLDVVDSPAARNATGGLWDASTATVDERAREVPPDGSVRLRFSESIAPKLALAALELRGVGTASLSRVPALLLGCDQDPAADNRTLCVRPAEPLEASTSYDLRLKQGFACHPTHGRTSAVSEVRLSGLEPFFFPYLQRAPPPAVELYRALRPRFRRLDFWLKHGLALRPPLGADAVLAALRTATTIEPPLNFNLSRPAPGVLRIEAPLQGATRYTVRIDPAAAKRAAVTDAFGQSLGADPRPSPATHVFSALTGRLSAAFGSAGESTTFDTAELPTFFADSDVAAHFAPPGGAPRALRVWARGADQCFGAGDANVRGMRSGCAPADPTQRAAWLAPLIAAARNDGQRRRRLEHDGRFGLAYNVTLAPVTSATLPHAIATVLSSEDEFIQPVSWASAPLTDALTPLEVPTGPALAPSGLAVRTKWDSYNMWANVRADSSGARKSSSWLGTPRYGALVLASVVPSGARVPAGELALWVTRLDAPGGPAAGARVRLFAYDSRRHSGRSVRAEDVAEVASGETDARGIALLELPRQWADRREVWEERLGEPLTLFAAIDSKADGDGHISLISGVQPRPRVISPIGAAASLVTDASMYRQGETVRVKGWIRERATAPADEQRASSPLARALADVRDGGAIESAAADASAAVATAMALAVPPRERRQLLLRVRWRAPNERVADRGYGFVGEVDGEGGFAGASSDALSSRSASAPPARSEPDGTPVACGEYVPPDGSACASVWADDEYGAFDAQLAVPLDAEHTHTTIELVRVDMAAGDGDAPAAAARYTDLATAAVTIAEPRPPTATLNLETIGEDGAPVSSFSTFADGKLVRLRVRTATYTGSAIGGSEVALHWDVSTGDASEGPPSAGASARAPGASWVGGLAALGAERHDDDEAAPMREAGGALVARSEPPSTSGVVRVTTGSEDGVVVVALDADSQPEAHAALRRAREGGSLSVRAEWVGPTRELVTAHASISAAADESGAQLDIALATADPLPGFEFAVATHLSRSGSSVSEHAALDVALYALAEAPSEADVRARGALAGSSPPVSHARCTSGAATFDTADGGCALRMPDAAARYVLVACTVADAPPRACAAVRVGHSPATWQRAPLRSLSAQSSALFIDRPAYAVGDALTVAWHSQFADGAHALALWGDEGTLRAVALGPLARGANRLTLRVGSECATGCSLTLALASGARAAELNLPAGVSRSPLFDSRMPLAGLWTLRIAVEHAPRALAVALAVRSAGGDGTSDAAALPPGSAARVRVRVTDAATGAPVRGQVSLVIVDKAMLDVSPHPLARPADAFERLRTRGAPDAVAQLALLGHADAPGSTHESALLSERAHGAAASALERLFAREPWLDPPRGGAWAAAAFGFGPYMPGVRTGSLAECVEQPEDEALAPLRSVLTSCPAGCDWDGNHAAYAPGFRGDGRLFRSQRNAMRFADDSVMMMEGAGAMAVAMMAAPEEGDAPVRMRAAPSAAVPSAEALAKSAGGGGGGADGAPAGASVPALRTHFARVALFAPSIAVPESGEVEVPWQLPDNVGTWLIRAYAAAASPHAASAGAHALAAGADPASAFGSAELPQLAARPLSLVPSVPRFARVGDRFEAGVSARIVDAHALFALAAGAEGAAAEGAAVHLELRVTVAVAEGEARTPPLLVEPAEGEGHAGDAAVTRVVRFADALAPIELAATLRAVALGHANLTLAVRVLRASDGALLAADSLAHALDVEAASPAVVVATSFSVDGDDVRVRAAAAAAERAVALGLAPAAPATASASADGANCALLPWTEGLALPAAVPGSGSLAITAGVGYEAAARQLAERAAASAVDATVPTARANALEWTSTTELLAGLLGAPLANGTYAPDAQPAATSARWYGLALAEVARRSLDDGTGLCSLGGRWCVPYAQRARTAFGRRGEQLPPEALVDTRLLSFALLLLAEAELGGSLSAEPDTRAPALVRALASSWASALARALAWRASEAADAAHSGDTPSLPPSELCWAAAALGVGWADELRAMGASRATHPAVGTPAPSGPPAWAADARAAAVEGAASVRSARARALLGSSALHAALEGSGADSECDALVALAALRPPPPALADGAHAMSGDAEGALRRLVGALRVTGRTSFIAAGPGLQNAAPVRTQALALRAFAAATATSGKGAPVELVPRLAMVVANSEGAGGAHGGWRYGGWGGDGETSALRLAALCAYDLATGSAAPQLRFEALAGARPLLRAAFARDHAPASRVRLPWEAISASRGVGAGALPSALAPRGGAASLRDAEPLIFFARGTGRVGVAVELSFAPAPQPGSTAPRYRGLYVERVFRAPGGAGGALHGPLLLGSLVEVSISITSADDVSGLVVEDRPPAGLEPLDPAVYGGASAPASSGLEPCPVWYGWLGSWWRGGWGVCEPTFERDISPSLVRWRAQWAGAGTHTLSYTAMVATAGEFALAPAHAYLSAQPELMGLSTAGQLAVARVLPTGGAPARAQQPPKECVDPECAGRGSCDVLRGVCECAPGWEGDGCADESAQRVLRVEPWPTSASAPAGPRGSVRFRFGLVKAPPHGRRLAPLADSAHRARFAYAFSSDQAVLPSSAINVDAETGVVQLNPAPGARPGSAYVTIAASEDGAQLHSALVLVNAAADGRLAALPLELLDEGDALGRTAAGLASAGTHAAATPAGARGSQLALAGGAAAATVGAAAALALVLARRMRTRGRGFLQLDPTHGVQLGAVQTAASSDGGGTGSCTPSHSD</sequence>
<evidence type="ECO:0000256" key="7">
    <source>
        <dbReference type="ARBA" id="ARBA00022801"/>
    </source>
</evidence>
<organism evidence="14 15">
    <name type="scientific">Diacronema lutheri</name>
    <name type="common">Unicellular marine alga</name>
    <name type="synonym">Monochrysis lutheri</name>
    <dbReference type="NCBI Taxonomy" id="2081491"/>
    <lineage>
        <taxon>Eukaryota</taxon>
        <taxon>Haptista</taxon>
        <taxon>Haptophyta</taxon>
        <taxon>Pavlovophyceae</taxon>
        <taxon>Pavlovales</taxon>
        <taxon>Pavlovaceae</taxon>
        <taxon>Diacronema</taxon>
    </lineage>
</organism>
<evidence type="ECO:0000256" key="3">
    <source>
        <dbReference type="ARBA" id="ARBA00022525"/>
    </source>
</evidence>
<comment type="caution">
    <text evidence="14">The sequence shown here is derived from an EMBL/GenBank/DDBJ whole genome shotgun (WGS) entry which is preliminary data.</text>
</comment>
<keyword evidence="15" id="KW-1185">Reference proteome</keyword>
<keyword evidence="10" id="KW-1015">Disulfide bond</keyword>
<dbReference type="PROSITE" id="PS01186">
    <property type="entry name" value="EGF_2"/>
    <property type="match status" value="1"/>
</dbReference>
<evidence type="ECO:0000256" key="1">
    <source>
        <dbReference type="ARBA" id="ARBA00001947"/>
    </source>
</evidence>
<evidence type="ECO:0000256" key="9">
    <source>
        <dbReference type="ARBA" id="ARBA00023049"/>
    </source>
</evidence>
<keyword evidence="5" id="KW-0479">Metal-binding</keyword>
<keyword evidence="6" id="KW-0732">Signal</keyword>
<feature type="region of interest" description="Disordered" evidence="11">
    <location>
        <begin position="835"/>
        <end position="861"/>
    </location>
</feature>
<name>A0A8J5XMR0_DIALT</name>
<dbReference type="Gene3D" id="2.60.40.3710">
    <property type="match status" value="1"/>
</dbReference>
<gene>
    <name evidence="14" type="ORF">KFE25_010010</name>
</gene>
<evidence type="ECO:0000313" key="14">
    <source>
        <dbReference type="EMBL" id="KAG8464642.1"/>
    </source>
</evidence>
<feature type="compositionally biased region" description="Low complexity" evidence="11">
    <location>
        <begin position="836"/>
        <end position="852"/>
    </location>
</feature>
<dbReference type="GO" id="GO:0006508">
    <property type="term" value="P:proteolysis"/>
    <property type="evidence" value="ECO:0007669"/>
    <property type="project" value="UniProtKB-KW"/>
</dbReference>
<keyword evidence="10" id="KW-0245">EGF-like domain</keyword>
<comment type="caution">
    <text evidence="10">Lacks conserved residue(s) required for the propagation of feature annotation.</text>
</comment>
<dbReference type="PROSITE" id="PS50026">
    <property type="entry name" value="EGF_3"/>
    <property type="match status" value="1"/>
</dbReference>
<evidence type="ECO:0000256" key="10">
    <source>
        <dbReference type="PROSITE-ProRule" id="PRU00076"/>
    </source>
</evidence>
<dbReference type="GO" id="GO:0008237">
    <property type="term" value="F:metallopeptidase activity"/>
    <property type="evidence" value="ECO:0007669"/>
    <property type="project" value="UniProtKB-KW"/>
</dbReference>
<comment type="subcellular location">
    <subcellularLocation>
        <location evidence="2">Secreted</location>
    </subcellularLocation>
</comment>
<evidence type="ECO:0000256" key="2">
    <source>
        <dbReference type="ARBA" id="ARBA00004613"/>
    </source>
</evidence>
<dbReference type="GO" id="GO:0004866">
    <property type="term" value="F:endopeptidase inhibitor activity"/>
    <property type="evidence" value="ECO:0007669"/>
    <property type="project" value="InterPro"/>
</dbReference>
<dbReference type="InterPro" id="IPR001599">
    <property type="entry name" value="Macroglobln_a2"/>
</dbReference>
<dbReference type="PANTHER" id="PTHR13062:SF12">
    <property type="entry name" value="ALPHA-2-MACROGLOBULIN DOMAIN-CONTAINING PROTEIN"/>
    <property type="match status" value="1"/>
</dbReference>
<dbReference type="SMART" id="SM01360">
    <property type="entry name" value="A2M"/>
    <property type="match status" value="1"/>
</dbReference>
<dbReference type="GO" id="GO:0005576">
    <property type="term" value="C:extracellular region"/>
    <property type="evidence" value="ECO:0007669"/>
    <property type="project" value="UniProtKB-SubCell"/>
</dbReference>
<evidence type="ECO:0000256" key="11">
    <source>
        <dbReference type="SAM" id="MobiDB-lite"/>
    </source>
</evidence>
<dbReference type="Pfam" id="PF17973">
    <property type="entry name" value="bMG10"/>
    <property type="match status" value="1"/>
</dbReference>
<proteinExistence type="predicted"/>
<accession>A0A8J5XMR0</accession>
<evidence type="ECO:0000259" key="13">
    <source>
        <dbReference type="PROSITE" id="PS50026"/>
    </source>
</evidence>
<keyword evidence="12" id="KW-0812">Transmembrane</keyword>
<keyword evidence="3" id="KW-0964">Secreted</keyword>
<comment type="cofactor">
    <cofactor evidence="1">
        <name>Zn(2+)</name>
        <dbReference type="ChEBI" id="CHEBI:29105"/>
    </cofactor>
</comment>
<keyword evidence="8" id="KW-0862">Zinc</keyword>
<evidence type="ECO:0000256" key="4">
    <source>
        <dbReference type="ARBA" id="ARBA00022670"/>
    </source>
</evidence>
<dbReference type="InterPro" id="IPR000742">
    <property type="entry name" value="EGF"/>
</dbReference>
<evidence type="ECO:0000313" key="15">
    <source>
        <dbReference type="Proteomes" id="UP000751190"/>
    </source>
</evidence>
<feature type="transmembrane region" description="Helical" evidence="12">
    <location>
        <begin position="2815"/>
        <end position="2837"/>
    </location>
</feature>
<evidence type="ECO:0000256" key="8">
    <source>
        <dbReference type="ARBA" id="ARBA00022833"/>
    </source>
</evidence>